<feature type="transmembrane region" description="Helical" evidence="2">
    <location>
        <begin position="6"/>
        <end position="22"/>
    </location>
</feature>
<reference evidence="3 4" key="1">
    <citation type="submission" date="2016-10" db="EMBL/GenBank/DDBJ databases">
        <authorList>
            <person name="de Groot N.N."/>
        </authorList>
    </citation>
    <scope>NUCLEOTIDE SEQUENCE [LARGE SCALE GENOMIC DNA]</scope>
    <source>
        <strain evidence="3 4">CGMCC 1.10449</strain>
    </source>
</reference>
<keyword evidence="4" id="KW-1185">Reference proteome</keyword>
<dbReference type="AlphaFoldDB" id="A0A1H1CIT3"/>
<dbReference type="EMBL" id="FNKD01000002">
    <property type="protein sequence ID" value="SDQ64038.1"/>
    <property type="molecule type" value="Genomic_DNA"/>
</dbReference>
<evidence type="ECO:0000313" key="4">
    <source>
        <dbReference type="Proteomes" id="UP000199444"/>
    </source>
</evidence>
<accession>A0A1H1CIT3</accession>
<sequence length="100" mass="11176">MRKRYIASAAGAIGAGIMGVILNKEENKNKLKDKVRYITNKVKDTNKSNSTLEDAGIPDQTEDKDTAQLENAKMVSEGSQFGVDYYNEVKEKESEEINMK</sequence>
<dbReference type="Proteomes" id="UP000199444">
    <property type="component" value="Unassembled WGS sequence"/>
</dbReference>
<feature type="region of interest" description="Disordered" evidence="1">
    <location>
        <begin position="45"/>
        <end position="65"/>
    </location>
</feature>
<evidence type="ECO:0000256" key="2">
    <source>
        <dbReference type="SAM" id="Phobius"/>
    </source>
</evidence>
<evidence type="ECO:0008006" key="5">
    <source>
        <dbReference type="Google" id="ProtNLM"/>
    </source>
</evidence>
<gene>
    <name evidence="3" type="ORF">SAMN05216231_2271</name>
</gene>
<evidence type="ECO:0000256" key="1">
    <source>
        <dbReference type="SAM" id="MobiDB-lite"/>
    </source>
</evidence>
<organism evidence="3 4">
    <name type="scientific">Virgibacillus salinus</name>
    <dbReference type="NCBI Taxonomy" id="553311"/>
    <lineage>
        <taxon>Bacteria</taxon>
        <taxon>Bacillati</taxon>
        <taxon>Bacillota</taxon>
        <taxon>Bacilli</taxon>
        <taxon>Bacillales</taxon>
        <taxon>Bacillaceae</taxon>
        <taxon>Virgibacillus</taxon>
    </lineage>
</organism>
<keyword evidence="2" id="KW-1133">Transmembrane helix</keyword>
<protein>
    <recommendedName>
        <fullName evidence="5">YtxH-like protein</fullName>
    </recommendedName>
</protein>
<proteinExistence type="predicted"/>
<dbReference type="RefSeq" id="WP_092493077.1">
    <property type="nucleotide sequence ID" value="NZ_FNKD01000002.1"/>
</dbReference>
<evidence type="ECO:0000313" key="3">
    <source>
        <dbReference type="EMBL" id="SDQ64038.1"/>
    </source>
</evidence>
<keyword evidence="2" id="KW-0472">Membrane</keyword>
<name>A0A1H1CIT3_9BACI</name>
<dbReference type="STRING" id="553311.SAMN05216231_2271"/>
<keyword evidence="2" id="KW-0812">Transmembrane</keyword>